<dbReference type="Pfam" id="PF19624">
    <property type="entry name" value="DUF6129"/>
    <property type="match status" value="1"/>
</dbReference>
<dbReference type="STRING" id="1188319.OYT1_01846"/>
<evidence type="ECO:0000259" key="1">
    <source>
        <dbReference type="Pfam" id="PF19624"/>
    </source>
</evidence>
<reference evidence="2 3" key="1">
    <citation type="submission" date="2018-06" db="EMBL/GenBank/DDBJ databases">
        <title>OYT1 Genome Sequencing.</title>
        <authorList>
            <person name="Kato S."/>
            <person name="Itoh T."/>
            <person name="Ohkuma M."/>
        </authorList>
    </citation>
    <scope>NUCLEOTIDE SEQUENCE [LARGE SCALE GENOMIC DNA]</scope>
    <source>
        <strain evidence="2 3">OYT1</strain>
    </source>
</reference>
<organism evidence="2 3">
    <name type="scientific">Ferriphaselus amnicola</name>
    <dbReference type="NCBI Taxonomy" id="1188319"/>
    <lineage>
        <taxon>Bacteria</taxon>
        <taxon>Pseudomonadati</taxon>
        <taxon>Pseudomonadota</taxon>
        <taxon>Betaproteobacteria</taxon>
        <taxon>Nitrosomonadales</taxon>
        <taxon>Gallionellaceae</taxon>
        <taxon>Ferriphaselus</taxon>
    </lineage>
</organism>
<dbReference type="EMBL" id="AP018738">
    <property type="protein sequence ID" value="BBE50538.1"/>
    <property type="molecule type" value="Genomic_DNA"/>
</dbReference>
<dbReference type="Proteomes" id="UP000033070">
    <property type="component" value="Chromosome"/>
</dbReference>
<name>A0A2Z6GAL7_9PROT</name>
<keyword evidence="3" id="KW-1185">Reference proteome</keyword>
<gene>
    <name evidence="2" type="ORF">OYT1_ch0977</name>
</gene>
<dbReference type="InterPro" id="IPR046132">
    <property type="entry name" value="DUF6129"/>
</dbReference>
<dbReference type="AlphaFoldDB" id="A0A2Z6GAL7"/>
<dbReference type="RefSeq" id="WP_197714106.1">
    <property type="nucleotide sequence ID" value="NZ_AP018738.1"/>
</dbReference>
<accession>A0A2Z6GAL7</accession>
<feature type="domain" description="DUF6129" evidence="1">
    <location>
        <begin position="30"/>
        <end position="79"/>
    </location>
</feature>
<evidence type="ECO:0000313" key="2">
    <source>
        <dbReference type="EMBL" id="BBE50538.1"/>
    </source>
</evidence>
<protein>
    <recommendedName>
        <fullName evidence="1">DUF6129 domain-containing protein</fullName>
    </recommendedName>
</protein>
<proteinExistence type="predicted"/>
<dbReference type="KEGG" id="fam:OYT1_ch0977"/>
<sequence>MSSPMIVPETLDSIAKIASSFSAMNDEAMAQLKSRWPDLRFTFCNDDDMPARMPPVLQGESFNLYLVSGSEHCLSLTNDPLQAIGVVVASVDES</sequence>
<evidence type="ECO:0000313" key="3">
    <source>
        <dbReference type="Proteomes" id="UP000033070"/>
    </source>
</evidence>